<reference evidence="3 4" key="1">
    <citation type="submission" date="2025-04" db="UniProtKB">
        <authorList>
            <consortium name="RefSeq"/>
        </authorList>
    </citation>
    <scope>IDENTIFICATION</scope>
</reference>
<organism evidence="2 5">
    <name type="scientific">Acanthaster planci</name>
    <name type="common">Crown-of-thorns starfish</name>
    <dbReference type="NCBI Taxonomy" id="133434"/>
    <lineage>
        <taxon>Eukaryota</taxon>
        <taxon>Metazoa</taxon>
        <taxon>Echinodermata</taxon>
        <taxon>Eleutherozoa</taxon>
        <taxon>Asterozoa</taxon>
        <taxon>Asteroidea</taxon>
        <taxon>Valvatacea</taxon>
        <taxon>Valvatida</taxon>
        <taxon>Acanthasteridae</taxon>
        <taxon>Acanthaster</taxon>
    </lineage>
</organism>
<dbReference type="RefSeq" id="XP_022094170.1">
    <property type="nucleotide sequence ID" value="XM_022238478.1"/>
</dbReference>
<dbReference type="RefSeq" id="XP_022094172.1">
    <property type="nucleotide sequence ID" value="XM_022238480.1"/>
</dbReference>
<dbReference type="Pfam" id="PF07818">
    <property type="entry name" value="HCNGP"/>
    <property type="match status" value="1"/>
</dbReference>
<evidence type="ECO:0000313" key="2">
    <source>
        <dbReference type="Proteomes" id="UP000694845"/>
    </source>
</evidence>
<name>A0A8B7YLM8_ACAPL</name>
<dbReference type="PANTHER" id="PTHR13464:SF0">
    <property type="entry name" value="SAP30-BINDING PROTEIN"/>
    <property type="match status" value="1"/>
</dbReference>
<dbReference type="RefSeq" id="XP_022094173.1">
    <property type="nucleotide sequence ID" value="XM_022238481.1"/>
</dbReference>
<evidence type="ECO:0000313" key="4">
    <source>
        <dbReference type="RefSeq" id="XP_022094172.1"/>
    </source>
</evidence>
<dbReference type="AlphaFoldDB" id="A0A8B7YLM8"/>
<keyword evidence="2" id="KW-1185">Reference proteome</keyword>
<evidence type="ECO:0000313" key="5">
    <source>
        <dbReference type="RefSeq" id="XP_022094173.1"/>
    </source>
</evidence>
<feature type="region of interest" description="Disordered" evidence="1">
    <location>
        <begin position="248"/>
        <end position="269"/>
    </location>
</feature>
<dbReference type="GO" id="GO:0006355">
    <property type="term" value="P:regulation of DNA-templated transcription"/>
    <property type="evidence" value="ECO:0007669"/>
    <property type="project" value="InterPro"/>
</dbReference>
<gene>
    <name evidence="3 4 5" type="primary">LOC110981166</name>
</gene>
<protein>
    <submittedName>
        <fullName evidence="3 4">SAP30-binding protein-like</fullName>
    </submittedName>
</protein>
<dbReference type="OMA" id="TRPQVNM"/>
<accession>A0A8B7YLM8</accession>
<dbReference type="InterPro" id="IPR012479">
    <property type="entry name" value="SAP30BP"/>
</dbReference>
<feature type="region of interest" description="Disordered" evidence="1">
    <location>
        <begin position="15"/>
        <end position="46"/>
    </location>
</feature>
<sequence>MSLGKSDSIAAMASLVSYGGGDSDPDSDDDNETKTGQGLVEGEEAADVDIISDDEMPQVQGLAKVADDTYLNASTNSVSAVAFSESIRRSCSTDEGDVKLPPEPTGRCSKHLQDKIANFYKKRFNLNQIQTRKDFRNPSIYEKLISYLRIDELGSNYPTDVFNPHGWDESSYYEALSKVQKEDMAKREKEKKERTKVEFKMGMVKKTTPVPAISTVTTSTGAATTASSTAASQPATTSAVPLLSITTSHSAPSATSDEPERKRKSKWGVVPQDSIRPLLPLPTPIQSFPIAMVTRPQVNMMSALVTNPVSLPPMMPASSVAKTTVIPSVGVLKKPKMEK</sequence>
<evidence type="ECO:0000256" key="1">
    <source>
        <dbReference type="SAM" id="MobiDB-lite"/>
    </source>
</evidence>
<dbReference type="KEGG" id="aplc:110981166"/>
<proteinExistence type="predicted"/>
<evidence type="ECO:0000313" key="3">
    <source>
        <dbReference type="RefSeq" id="XP_022094170.1"/>
    </source>
</evidence>
<dbReference type="Proteomes" id="UP000694845">
    <property type="component" value="Unplaced"/>
</dbReference>
<dbReference type="GeneID" id="110981166"/>
<dbReference type="PANTHER" id="PTHR13464">
    <property type="entry name" value="TRANSCRIPTIONAL REGULATOR PROTEIN HCNGP"/>
    <property type="match status" value="1"/>
</dbReference>
<dbReference type="GO" id="GO:0005634">
    <property type="term" value="C:nucleus"/>
    <property type="evidence" value="ECO:0007669"/>
    <property type="project" value="TreeGrafter"/>
</dbReference>
<dbReference type="OrthoDB" id="1714508at2759"/>